<dbReference type="InterPro" id="IPR008998">
    <property type="entry name" value="Agglutinin"/>
</dbReference>
<feature type="domain" description="Agglutinin" evidence="2">
    <location>
        <begin position="16"/>
        <end position="165"/>
    </location>
</feature>
<evidence type="ECO:0000256" key="1">
    <source>
        <dbReference type="SAM" id="MobiDB-lite"/>
    </source>
</evidence>
<gene>
    <name evidence="3" type="ORF">RchiOBHm_Chr1g0337031</name>
</gene>
<dbReference type="OMA" id="IHANACL"/>
<feature type="compositionally biased region" description="Basic and acidic residues" evidence="1">
    <location>
        <begin position="171"/>
        <end position="221"/>
    </location>
</feature>
<feature type="region of interest" description="Disordered" evidence="1">
    <location>
        <begin position="132"/>
        <end position="159"/>
    </location>
</feature>
<dbReference type="SMART" id="SM00791">
    <property type="entry name" value="Agglutinin"/>
    <property type="match status" value="2"/>
</dbReference>
<feature type="region of interest" description="Disordered" evidence="1">
    <location>
        <begin position="284"/>
        <end position="339"/>
    </location>
</feature>
<dbReference type="CDD" id="cd20216">
    <property type="entry name" value="PFM_HFR-2-like"/>
    <property type="match status" value="1"/>
</dbReference>
<keyword evidence="4" id="KW-1185">Reference proteome</keyword>
<feature type="compositionally biased region" description="Low complexity" evidence="1">
    <location>
        <begin position="325"/>
        <end position="339"/>
    </location>
</feature>
<dbReference type="AlphaFoldDB" id="A0A2P6SCU9"/>
<feature type="domain" description="Agglutinin" evidence="2">
    <location>
        <begin position="359"/>
        <end position="497"/>
    </location>
</feature>
<reference evidence="3 4" key="1">
    <citation type="journal article" date="2018" name="Nat. Genet.">
        <title>The Rosa genome provides new insights in the design of modern roses.</title>
        <authorList>
            <person name="Bendahmane M."/>
        </authorList>
    </citation>
    <scope>NUCLEOTIDE SEQUENCE [LARGE SCALE GENOMIC DNA]</scope>
    <source>
        <strain evidence="4">cv. Old Blush</strain>
    </source>
</reference>
<feature type="compositionally biased region" description="Acidic residues" evidence="1">
    <location>
        <begin position="132"/>
        <end position="154"/>
    </location>
</feature>
<dbReference type="Proteomes" id="UP000238479">
    <property type="component" value="Chromosome 1"/>
</dbReference>
<evidence type="ECO:0000313" key="3">
    <source>
        <dbReference type="EMBL" id="PRQ56496.1"/>
    </source>
</evidence>
<dbReference type="InterPro" id="IPR036242">
    <property type="entry name" value="Agglutinin_dom_sf"/>
</dbReference>
<protein>
    <submittedName>
        <fullName evidence="3">Putative Agglutinin domain, aerolysin-like toxin, beta complex domain-containing protein</fullName>
    </submittedName>
</protein>
<dbReference type="Gene3D" id="2.80.10.50">
    <property type="match status" value="2"/>
</dbReference>
<dbReference type="PANTHER" id="PTHR39244:SF5">
    <property type="entry name" value="NATTERIN-3-LIKE"/>
    <property type="match status" value="1"/>
</dbReference>
<feature type="compositionally biased region" description="Polar residues" evidence="1">
    <location>
        <begin position="287"/>
        <end position="322"/>
    </location>
</feature>
<proteinExistence type="predicted"/>
<dbReference type="Gene3D" id="2.170.15.10">
    <property type="entry name" value="Proaerolysin, chain A, domain 3"/>
    <property type="match status" value="1"/>
</dbReference>
<evidence type="ECO:0000313" key="4">
    <source>
        <dbReference type="Proteomes" id="UP000238479"/>
    </source>
</evidence>
<feature type="compositionally biased region" description="Acidic residues" evidence="1">
    <location>
        <begin position="222"/>
        <end position="236"/>
    </location>
</feature>
<accession>A0A2P6SCU9</accession>
<organism evidence="3 4">
    <name type="scientific">Rosa chinensis</name>
    <name type="common">China rose</name>
    <dbReference type="NCBI Taxonomy" id="74649"/>
    <lineage>
        <taxon>Eukaryota</taxon>
        <taxon>Viridiplantae</taxon>
        <taxon>Streptophyta</taxon>
        <taxon>Embryophyta</taxon>
        <taxon>Tracheophyta</taxon>
        <taxon>Spermatophyta</taxon>
        <taxon>Magnoliopsida</taxon>
        <taxon>eudicotyledons</taxon>
        <taxon>Gunneridae</taxon>
        <taxon>Pentapetalae</taxon>
        <taxon>rosids</taxon>
        <taxon>fabids</taxon>
        <taxon>Rosales</taxon>
        <taxon>Rosaceae</taxon>
        <taxon>Rosoideae</taxon>
        <taxon>Rosoideae incertae sedis</taxon>
        <taxon>Rosa</taxon>
    </lineage>
</organism>
<dbReference type="PANTHER" id="PTHR39244">
    <property type="entry name" value="NATTERIN-4"/>
    <property type="match status" value="1"/>
</dbReference>
<dbReference type="CDD" id="cd00257">
    <property type="entry name" value="beta-trefoil_FSCN-like"/>
    <property type="match status" value="1"/>
</dbReference>
<dbReference type="Pfam" id="PF07468">
    <property type="entry name" value="Agglutinin"/>
    <property type="match status" value="2"/>
</dbReference>
<dbReference type="InterPro" id="IPR053237">
    <property type="entry name" value="Natterin_C"/>
</dbReference>
<dbReference type="EMBL" id="PDCK01000039">
    <property type="protein sequence ID" value="PRQ56496.1"/>
    <property type="molecule type" value="Genomic_DNA"/>
</dbReference>
<dbReference type="SUPFAM" id="SSF56973">
    <property type="entry name" value="Aerolisin/ETX pore-forming domain"/>
    <property type="match status" value="1"/>
</dbReference>
<name>A0A2P6SCU9_ROSCH</name>
<feature type="region of interest" description="Disordered" evidence="1">
    <location>
        <begin position="171"/>
        <end position="255"/>
    </location>
</feature>
<sequence length="680" mass="77809">MTEVEINRTENPSDETTLPRFVVLKSNNNNKYLSYTKINEENVDQVPMGLLKFSGEEVGSHYAKFEVEMAKSSENQGLVHIRCCHNNKYWVRLLETNTSNHDHWIVARAEEPEEDRSKSSCTLFEPIVTIEELNDPIVDEENDDDAINNGENDDTEQHQNQEVIDTHPDPDVIEHLQDHDATDDPHNNGNPRLDEDFQDQHHGRDESNIPEEHQANELVNHDDDEEINNDDEEDDNNNNHRARAHPRPPRNEMDRKRILVRLRHVQLGHYVGLRRDNVDAQHFMGGLSTSPDNDINSSMDENNISTNEQTNRTGENSNSADDQTNRTGENNNNTNDQTNCTNAIAPCDVFTVINWESLVIFPKHVAFRGDNGVFLSTDSRSWYEGHMCLEYRADDFRDGMAAHEIFTNPDGSIRIKSDYLGKFWCRRSGDPNWVVPDSDNPTRNDTLFQPIKIDENEFALRNMGNFHICKRYTLGCMVGFTANVTNIPIYAHLRIEEIVKSRIVYDVSYNLTQARIYDYENEVEIAIGEAVNLTQETTGMTFKLSYKRTKSTCWNDAKTMSIKSGGVKTTMQAGVPVIGDDEKLVISSSEFTSGSTIFKWGEVETWETPVQSVCRVDVPAMTKLNVSLVANKASYEVPFNYSRRDTRTNGQISNDNDMDDGIYIGFNFYNFKYNSKQKNL</sequence>
<comment type="caution">
    <text evidence="3">The sequence shown here is derived from an EMBL/GenBank/DDBJ whole genome shotgun (WGS) entry which is preliminary data.</text>
</comment>
<dbReference type="Gramene" id="PRQ56496">
    <property type="protein sequence ID" value="PRQ56496"/>
    <property type="gene ID" value="RchiOBHm_Chr1g0337031"/>
</dbReference>
<dbReference type="SUPFAM" id="SSF50382">
    <property type="entry name" value="Agglutinin"/>
    <property type="match status" value="2"/>
</dbReference>
<evidence type="ECO:0000259" key="2">
    <source>
        <dbReference type="SMART" id="SM00791"/>
    </source>
</evidence>